<evidence type="ECO:0000313" key="2">
    <source>
        <dbReference type="EMBL" id="SFH54835.1"/>
    </source>
</evidence>
<dbReference type="AlphaFoldDB" id="A0A1I3AXL8"/>
<dbReference type="Proteomes" id="UP000199518">
    <property type="component" value="Unassembled WGS sequence"/>
</dbReference>
<dbReference type="OrthoDB" id="262206at2"/>
<accession>A0A1I3AXL8</accession>
<organism evidence="2 3">
    <name type="scientific">Planctomicrobium piriforme</name>
    <dbReference type="NCBI Taxonomy" id="1576369"/>
    <lineage>
        <taxon>Bacteria</taxon>
        <taxon>Pseudomonadati</taxon>
        <taxon>Planctomycetota</taxon>
        <taxon>Planctomycetia</taxon>
        <taxon>Planctomycetales</taxon>
        <taxon>Planctomycetaceae</taxon>
        <taxon>Planctomicrobium</taxon>
    </lineage>
</organism>
<evidence type="ECO:0000313" key="3">
    <source>
        <dbReference type="Proteomes" id="UP000199518"/>
    </source>
</evidence>
<keyword evidence="3" id="KW-1185">Reference proteome</keyword>
<dbReference type="EMBL" id="FOQD01000001">
    <property type="protein sequence ID" value="SFH54835.1"/>
    <property type="molecule type" value="Genomic_DNA"/>
</dbReference>
<sequence length="285" mass="31625">MTLLAVHAGADDGQDPRLSPAAEQAANAKSEKIKAELTKDAKPWWAGRYSEGDGMGANTSIILAPDAGFVYQWHGCLGIYDRNFGAVQEADGRVELAPALPLATDLAPLLTKYIPVRWQSRKYLIPEEKMLEFCNKFNAGDLQRTFGNPYFLVETSTRESPAKGKPEVPTEFQKYLLDRPVICQIQEVRKPKIAYEKSQYPDDTKDDRFSSTSVSLNKGQDDGFFVGMVLYRVNHYGVSGITVTSVDKNSSEAVFRENVTLDGIPTLLPLVGWDLSTSPRRPSNE</sequence>
<dbReference type="STRING" id="1576369.SAMN05421753_101114"/>
<gene>
    <name evidence="2" type="ORF">SAMN05421753_101114</name>
</gene>
<proteinExistence type="predicted"/>
<name>A0A1I3AXL8_9PLAN</name>
<dbReference type="RefSeq" id="WP_092046894.1">
    <property type="nucleotide sequence ID" value="NZ_FOQD01000001.1"/>
</dbReference>
<protein>
    <submittedName>
        <fullName evidence="2">Uncharacterized protein</fullName>
    </submittedName>
</protein>
<reference evidence="3" key="1">
    <citation type="submission" date="2016-10" db="EMBL/GenBank/DDBJ databases">
        <authorList>
            <person name="Varghese N."/>
            <person name="Submissions S."/>
        </authorList>
    </citation>
    <scope>NUCLEOTIDE SEQUENCE [LARGE SCALE GENOMIC DNA]</scope>
    <source>
        <strain evidence="3">DSM 26348</strain>
    </source>
</reference>
<evidence type="ECO:0000256" key="1">
    <source>
        <dbReference type="SAM" id="MobiDB-lite"/>
    </source>
</evidence>
<feature type="region of interest" description="Disordered" evidence="1">
    <location>
        <begin position="8"/>
        <end position="32"/>
    </location>
</feature>